<dbReference type="GO" id="GO:0043130">
    <property type="term" value="F:ubiquitin binding"/>
    <property type="evidence" value="ECO:0007669"/>
    <property type="project" value="InterPro"/>
</dbReference>
<evidence type="ECO:0000256" key="4">
    <source>
        <dbReference type="ARBA" id="ARBA00022833"/>
    </source>
</evidence>
<dbReference type="InterPro" id="IPR001117">
    <property type="entry name" value="Cu-oxidase_2nd"/>
</dbReference>
<sequence length="1421" mass="157795">MQHGDYSSYYQYPHLQNPNPNPNPPIDHHQTPYASAPPFSSGYTPSDYSIYPQNYPPYSQNPDPVPQPTAPTYTPTTPTTPNPNNPQSSFNPPPPPPPQQPPYFPPYDSHGSYQPPTTQQSYLPSLDQHQTSPNYAPQPPPPNSAVAPNPTGATNSPYTSMYSAPYNPIGSSVPPVYDSPYENPVKFDQNFGYLEGYNRSRSDTGSDLYGKEPESRYDIGGGRDDGYGDGVYAYEGGKVEPYGARGTAPNSSTWAGFDDYGRSISFPSGKDNSVRSSSGSGSGKIVRAVPKVETQEDVKSGVQKFRVKILAENGGQGTMDVLCEIGLDGIRMLDPNTSRTLRIYPLENITRCDKIDSSTFAFWSKSSVDFEPRRIRLQSNSYTTNTLLDTVTAATVQLKEMGGGVRPSDTSKTTEQSTEKKKGFGDLMNLIKPGSEEKEHWVPDEAVSKCTSCRMDFGAFVRRHHCRNCGDIFCDKCTQGRIALTADENAQPVRVCDRCMAEVTQRLSNAKEAASKPAAFHSHEDLARKLQLAVAVILRLLLISSLKFQQPMMPLQNPKRLLGFCFEENASGDTIGGLGFKIDQSQSPIVLATSHSQSSGKLVNLLRLYNIFYEPLVYILLLMFVQTIENLLTVEEAFMERICMLVAANITPGIGGKIPRSVTFTVSLLSVVKAEDPYRFFDWNVTYGFIYPLGVRQQALIFTLLPMTNLIINVYNSLDEPFLLSWNGIQQRRNSYEDGVFGTTCPIPPGKNFTYILQVKDQIGSFYYFPSLGFHKAAGGFGGIRILSRPRIPVPFDDPAGDYTILIGDWYMSNHTKLKAILDSGRKLPFPDGILINGRGRGGYSLTVEQGKTYRLRISNVGLQNSLNFRIQNHKMKLVEVEGTHTLQTTYSSLDVHVGQSYSVLFTADQPGQDYYIVVTSRFTAPVVLNTTGILHYSNSAGPVSGPFPGGPTTQIDWSLNQARSIRTNLTASGPRPNPQGSYHYGMINTTRTIIVANSAGQVNGKQRYGVNSVSFIAPDTPMKLADYFKIQGVFKENSISDRPYGGGLYLDTSVLTLPYRAFVEIVFQNNEDIVQSWHLDGYSFFCCWWTTASRNQYNLRDGVSRCTIQVYPKAWTAIYIPLDNVGMWNLRTEFWARQYLGQQFYLRVYTDSTSLRDEYPIPKNALLCGRASGRHTRPLTREIPKAEVIYFELRDAAVYALGVGACGRNAIDSDELKYVYHENGQQFVQVLPTFAALFSLGSLTNGSIDLPGLQYDPRLLLHGQQYIQIYKPFPSSASLINKVSLAGLHDKGKAAILELETKSYEKQSGELLCMNRLSGDYNPLHSDPMIAEVAGFSRPILHGLCSLGFAVRAVIKCICRGDANIIKTISGRFLLHVYPGETLITEMWLEGSRVIYQAKVKERNRAVLSGFVELHVTPSL</sequence>
<dbReference type="CDD" id="cd00934">
    <property type="entry name" value="PTB"/>
    <property type="match status" value="1"/>
</dbReference>
<feature type="compositionally biased region" description="Polar residues" evidence="7">
    <location>
        <begin position="151"/>
        <end position="162"/>
    </location>
</feature>
<comment type="similarity">
    <text evidence="1">Belongs to the multicopper oxidase family.</text>
</comment>
<keyword evidence="10" id="KW-1185">Reference proteome</keyword>
<dbReference type="Proteomes" id="UP001164929">
    <property type="component" value="Chromosome 5"/>
</dbReference>
<keyword evidence="4" id="KW-0862">Zinc</keyword>
<evidence type="ECO:0000256" key="6">
    <source>
        <dbReference type="PROSITE-ProRule" id="PRU00091"/>
    </source>
</evidence>
<dbReference type="GO" id="GO:0070676">
    <property type="term" value="P:intralumenal vesicle formation"/>
    <property type="evidence" value="ECO:0007669"/>
    <property type="project" value="TreeGrafter"/>
</dbReference>
<keyword evidence="2" id="KW-0479">Metal-binding</keyword>
<comment type="caution">
    <text evidence="9">The sequence shown here is derived from an EMBL/GenBank/DDBJ whole genome shotgun (WGS) entry which is preliminary data.</text>
</comment>
<dbReference type="EMBL" id="JAQIZT010000005">
    <property type="protein sequence ID" value="KAJ6999144.1"/>
    <property type="molecule type" value="Genomic_DNA"/>
</dbReference>
<dbReference type="CDD" id="cd03448">
    <property type="entry name" value="HDE_HSD"/>
    <property type="match status" value="1"/>
</dbReference>
<feature type="domain" description="FYVE-type" evidence="8">
    <location>
        <begin position="444"/>
        <end position="504"/>
    </location>
</feature>
<dbReference type="InterPro" id="IPR045893">
    <property type="entry name" value="FREE1"/>
</dbReference>
<dbReference type="InterPro" id="IPR013083">
    <property type="entry name" value="Znf_RING/FYVE/PHD"/>
</dbReference>
<evidence type="ECO:0000256" key="2">
    <source>
        <dbReference type="ARBA" id="ARBA00022723"/>
    </source>
</evidence>
<dbReference type="InterPro" id="IPR000306">
    <property type="entry name" value="Znf_FYVE"/>
</dbReference>
<reference evidence="9" key="1">
    <citation type="journal article" date="2023" name="Mol. Ecol. Resour.">
        <title>Chromosome-level genome assembly of a triploid poplar Populus alba 'Berolinensis'.</title>
        <authorList>
            <person name="Chen S."/>
            <person name="Yu Y."/>
            <person name="Wang X."/>
            <person name="Wang S."/>
            <person name="Zhang T."/>
            <person name="Zhou Y."/>
            <person name="He R."/>
            <person name="Meng N."/>
            <person name="Wang Y."/>
            <person name="Liu W."/>
            <person name="Liu Z."/>
            <person name="Liu J."/>
            <person name="Guo Q."/>
            <person name="Huang H."/>
            <person name="Sederoff R.R."/>
            <person name="Wang G."/>
            <person name="Qu G."/>
            <person name="Chen S."/>
        </authorList>
    </citation>
    <scope>NUCLEOTIDE SEQUENCE</scope>
    <source>
        <strain evidence="9">SC-2020</strain>
    </source>
</reference>
<evidence type="ECO:0000313" key="9">
    <source>
        <dbReference type="EMBL" id="KAJ6999144.1"/>
    </source>
</evidence>
<feature type="region of interest" description="Disordered" evidence="7">
    <location>
        <begin position="1"/>
        <end position="180"/>
    </location>
</feature>
<dbReference type="FunFam" id="3.30.40.10:FF:000312">
    <property type="entry name" value="Zinc finger, FYVE-type, endofin"/>
    <property type="match status" value="1"/>
</dbReference>
<dbReference type="InterPro" id="IPR054357">
    <property type="entry name" value="MFE-2_N"/>
</dbReference>
<dbReference type="SUPFAM" id="SSF49503">
    <property type="entry name" value="Cupredoxins"/>
    <property type="match status" value="3"/>
</dbReference>
<dbReference type="SUPFAM" id="SSF54637">
    <property type="entry name" value="Thioesterase/thiol ester dehydrase-isomerase"/>
    <property type="match status" value="2"/>
</dbReference>
<feature type="compositionally biased region" description="Polar residues" evidence="7">
    <location>
        <begin position="111"/>
        <end position="132"/>
    </location>
</feature>
<dbReference type="GO" id="GO:0031902">
    <property type="term" value="C:late endosome membrane"/>
    <property type="evidence" value="ECO:0007669"/>
    <property type="project" value="TreeGrafter"/>
</dbReference>
<dbReference type="Pfam" id="PF01363">
    <property type="entry name" value="FYVE"/>
    <property type="match status" value="1"/>
</dbReference>
<dbReference type="GO" id="GO:0008270">
    <property type="term" value="F:zinc ion binding"/>
    <property type="evidence" value="ECO:0007669"/>
    <property type="project" value="UniProtKB-KW"/>
</dbReference>
<dbReference type="GO" id="GO:0036258">
    <property type="term" value="P:multivesicular body assembly"/>
    <property type="evidence" value="ECO:0007669"/>
    <property type="project" value="InterPro"/>
</dbReference>
<dbReference type="Pfam" id="PF22622">
    <property type="entry name" value="MFE-2_hydrat-2_N"/>
    <property type="match status" value="1"/>
</dbReference>
<dbReference type="Gene3D" id="2.60.40.420">
    <property type="entry name" value="Cupredoxins - blue copper proteins"/>
    <property type="match status" value="3"/>
</dbReference>
<feature type="compositionally biased region" description="Low complexity" evidence="7">
    <location>
        <begin position="48"/>
        <end position="62"/>
    </location>
</feature>
<proteinExistence type="inferred from homology"/>
<name>A0AAD6QYS8_9ROSI</name>
<protein>
    <recommendedName>
        <fullName evidence="8">FYVE-type domain-containing protein</fullName>
    </recommendedName>
</protein>
<evidence type="ECO:0000313" key="10">
    <source>
        <dbReference type="Proteomes" id="UP001164929"/>
    </source>
</evidence>
<dbReference type="GO" id="GO:0016491">
    <property type="term" value="F:oxidoreductase activity"/>
    <property type="evidence" value="ECO:0007669"/>
    <property type="project" value="InterPro"/>
</dbReference>
<dbReference type="SMART" id="SM00064">
    <property type="entry name" value="FYVE"/>
    <property type="match status" value="1"/>
</dbReference>
<dbReference type="CDD" id="cd15730">
    <property type="entry name" value="FYVE_EEA1"/>
    <property type="match status" value="1"/>
</dbReference>
<dbReference type="Gene3D" id="3.10.129.10">
    <property type="entry name" value="Hotdog Thioesterase"/>
    <property type="match status" value="2"/>
</dbReference>
<keyword evidence="5" id="KW-0325">Glycoprotein</keyword>
<dbReference type="InterPro" id="IPR017455">
    <property type="entry name" value="Znf_FYVE-rel"/>
</dbReference>
<feature type="region of interest" description="Disordered" evidence="7">
    <location>
        <begin position="199"/>
        <end position="223"/>
    </location>
</feature>
<dbReference type="GO" id="GO:0000813">
    <property type="term" value="C:ESCRT I complex"/>
    <property type="evidence" value="ECO:0007669"/>
    <property type="project" value="TreeGrafter"/>
</dbReference>
<feature type="compositionally biased region" description="Pro residues" evidence="7">
    <location>
        <begin position="91"/>
        <end position="105"/>
    </location>
</feature>
<organism evidence="9 10">
    <name type="scientific">Populus alba x Populus x berolinensis</name>
    <dbReference type="NCBI Taxonomy" id="444605"/>
    <lineage>
        <taxon>Eukaryota</taxon>
        <taxon>Viridiplantae</taxon>
        <taxon>Streptophyta</taxon>
        <taxon>Embryophyta</taxon>
        <taxon>Tracheophyta</taxon>
        <taxon>Spermatophyta</taxon>
        <taxon>Magnoliopsida</taxon>
        <taxon>eudicotyledons</taxon>
        <taxon>Gunneridae</taxon>
        <taxon>Pentapetalae</taxon>
        <taxon>rosids</taxon>
        <taxon>fabids</taxon>
        <taxon>Malpighiales</taxon>
        <taxon>Salicaceae</taxon>
        <taxon>Saliceae</taxon>
        <taxon>Populus</taxon>
    </lineage>
</organism>
<dbReference type="GO" id="GO:0005507">
    <property type="term" value="F:copper ion binding"/>
    <property type="evidence" value="ECO:0007669"/>
    <property type="project" value="InterPro"/>
</dbReference>
<evidence type="ECO:0000259" key="8">
    <source>
        <dbReference type="PROSITE" id="PS50178"/>
    </source>
</evidence>
<dbReference type="Pfam" id="PF00394">
    <property type="entry name" value="Cu-oxidase"/>
    <property type="match status" value="1"/>
</dbReference>
<evidence type="ECO:0000256" key="1">
    <source>
        <dbReference type="ARBA" id="ARBA00010609"/>
    </source>
</evidence>
<dbReference type="InterPro" id="IPR011011">
    <property type="entry name" value="Znf_FYVE_PHD"/>
</dbReference>
<dbReference type="InterPro" id="IPR008972">
    <property type="entry name" value="Cupredoxin"/>
</dbReference>
<dbReference type="PANTHER" id="PTHR46977">
    <property type="entry name" value="PROTEIN FREE1"/>
    <property type="match status" value="1"/>
</dbReference>
<dbReference type="PROSITE" id="PS50178">
    <property type="entry name" value="ZF_FYVE"/>
    <property type="match status" value="1"/>
</dbReference>
<evidence type="ECO:0000256" key="5">
    <source>
        <dbReference type="ARBA" id="ARBA00023180"/>
    </source>
</evidence>
<dbReference type="Gene3D" id="3.30.40.10">
    <property type="entry name" value="Zinc/RING finger domain, C3HC4 (zinc finger)"/>
    <property type="match status" value="1"/>
</dbReference>
<dbReference type="InterPro" id="IPR029069">
    <property type="entry name" value="HotDog_dom_sf"/>
</dbReference>
<keyword evidence="3 6" id="KW-0863">Zinc-finger</keyword>
<dbReference type="InterPro" id="IPR011706">
    <property type="entry name" value="Cu-oxidase_C"/>
</dbReference>
<dbReference type="InterPro" id="IPR011707">
    <property type="entry name" value="Cu-oxidase-like_N"/>
</dbReference>
<dbReference type="FunFam" id="2.60.40.420:FF:000012">
    <property type="entry name" value="Monocopper oxidase-like protein"/>
    <property type="match status" value="1"/>
</dbReference>
<dbReference type="Pfam" id="PF07732">
    <property type="entry name" value="Cu-oxidase_3"/>
    <property type="match status" value="1"/>
</dbReference>
<accession>A0AAD6QYS8</accession>
<dbReference type="Pfam" id="PF07731">
    <property type="entry name" value="Cu-oxidase_2"/>
    <property type="match status" value="1"/>
</dbReference>
<dbReference type="SUPFAM" id="SSF57903">
    <property type="entry name" value="FYVE/PHD zinc finger"/>
    <property type="match status" value="1"/>
</dbReference>
<evidence type="ECO:0000256" key="3">
    <source>
        <dbReference type="ARBA" id="ARBA00022771"/>
    </source>
</evidence>
<dbReference type="PANTHER" id="PTHR46977:SF1">
    <property type="entry name" value="PROTEIN FREE1"/>
    <property type="match status" value="1"/>
</dbReference>
<evidence type="ECO:0000256" key="7">
    <source>
        <dbReference type="SAM" id="MobiDB-lite"/>
    </source>
</evidence>
<gene>
    <name evidence="9" type="ORF">NC653_015087</name>
</gene>